<dbReference type="InterPro" id="IPR000742">
    <property type="entry name" value="EGF"/>
</dbReference>
<keyword evidence="3" id="KW-0245">EGF-like domain</keyword>
<dbReference type="Gene3D" id="4.10.70.10">
    <property type="entry name" value="Disintegrin domain"/>
    <property type="match status" value="1"/>
</dbReference>
<dbReference type="PROSITE" id="PS50214">
    <property type="entry name" value="DISINTEGRIN_2"/>
    <property type="match status" value="1"/>
</dbReference>
<dbReference type="GO" id="GO:0005886">
    <property type="term" value="C:plasma membrane"/>
    <property type="evidence" value="ECO:0007669"/>
    <property type="project" value="TreeGrafter"/>
</dbReference>
<dbReference type="InterPro" id="IPR018358">
    <property type="entry name" value="Disintegrin_CS"/>
</dbReference>
<protein>
    <submittedName>
        <fullName evidence="6">Disintegrin and metallo ase domain-containing 9-like</fullName>
    </submittedName>
</protein>
<feature type="disulfide bond" evidence="3">
    <location>
        <begin position="327"/>
        <end position="336"/>
    </location>
</feature>
<evidence type="ECO:0000313" key="6">
    <source>
        <dbReference type="EMBL" id="CAH2274667.1"/>
    </source>
</evidence>
<keyword evidence="7" id="KW-1185">Reference proteome</keyword>
<dbReference type="Pfam" id="PF08516">
    <property type="entry name" value="ADAM_CR"/>
    <property type="match status" value="1"/>
</dbReference>
<evidence type="ECO:0000259" key="4">
    <source>
        <dbReference type="PROSITE" id="PS50026"/>
    </source>
</evidence>
<sequence>MDNVRGSDGVITPLTTRDKTHLIMVDQTRFSSGFSDCSIEDMDAFYGKNQAQCLWNNPFTAKLVSNNADCTSKEGGRHAACNEEAHYVCSPGTKQCTTNLCCDPKTCQLKENATCSSGLCCKNCLFVARGIPCRMPSTECDLAEYCDGISSTCPPDTYMQNGSPCHNGQSVCYEKMCYNYNKHCQKIFGESATVASLSCFQSVNSVGDRFGNCGKDSEIIQCDTKDVMCGRLQCENVRKIKTPDKYTAVIQTPIKDSFCWGLDFRSRNNSFDLGAVPDGAQCNKGKDGGESKRQGTCFNSDVLGYDCDVEKKCGGNGVCNNKKNCHCNMNWSPPNCTQQGYGGSVDSGPLTRSSIVNFTSPIKHQLPNGTYIAS</sequence>
<dbReference type="PANTHER" id="PTHR11905:SF259">
    <property type="entry name" value="DISINTEGRIN AND METALLOPROTEINASE DOMAIN-CONTAINING PROTEIN 9 ISOFORM X1"/>
    <property type="match status" value="1"/>
</dbReference>
<organism evidence="6 7">
    <name type="scientific">Pelobates cultripes</name>
    <name type="common">Western spadefoot toad</name>
    <dbReference type="NCBI Taxonomy" id="61616"/>
    <lineage>
        <taxon>Eukaryota</taxon>
        <taxon>Metazoa</taxon>
        <taxon>Chordata</taxon>
        <taxon>Craniata</taxon>
        <taxon>Vertebrata</taxon>
        <taxon>Euteleostomi</taxon>
        <taxon>Amphibia</taxon>
        <taxon>Batrachia</taxon>
        <taxon>Anura</taxon>
        <taxon>Pelobatoidea</taxon>
        <taxon>Pelobatidae</taxon>
        <taxon>Pelobates</taxon>
    </lineage>
</organism>
<dbReference type="InterPro" id="IPR001762">
    <property type="entry name" value="Disintegrin_dom"/>
</dbReference>
<evidence type="ECO:0000256" key="1">
    <source>
        <dbReference type="ARBA" id="ARBA00023157"/>
    </source>
</evidence>
<reference evidence="6" key="1">
    <citation type="submission" date="2022-03" db="EMBL/GenBank/DDBJ databases">
        <authorList>
            <person name="Alioto T."/>
            <person name="Alioto T."/>
            <person name="Gomez Garrido J."/>
        </authorList>
    </citation>
    <scope>NUCLEOTIDE SEQUENCE</scope>
</reference>
<evidence type="ECO:0000256" key="3">
    <source>
        <dbReference type="PROSITE-ProRule" id="PRU00076"/>
    </source>
</evidence>
<dbReference type="Pfam" id="PF00200">
    <property type="entry name" value="Disintegrin"/>
    <property type="match status" value="1"/>
</dbReference>
<dbReference type="EMBL" id="OW240914">
    <property type="protein sequence ID" value="CAH2274667.1"/>
    <property type="molecule type" value="Genomic_DNA"/>
</dbReference>
<dbReference type="PROSITE" id="PS50026">
    <property type="entry name" value="EGF_3"/>
    <property type="match status" value="1"/>
</dbReference>
<proteinExistence type="predicted"/>
<dbReference type="Proteomes" id="UP001295444">
    <property type="component" value="Chromosome 03"/>
</dbReference>
<evidence type="ECO:0000313" key="7">
    <source>
        <dbReference type="Proteomes" id="UP001295444"/>
    </source>
</evidence>
<gene>
    <name evidence="6" type="ORF">PECUL_23A007737</name>
</gene>
<dbReference type="SUPFAM" id="SSF57552">
    <property type="entry name" value="Blood coagulation inhibitor (disintegrin)"/>
    <property type="match status" value="1"/>
</dbReference>
<feature type="domain" description="EGF-like" evidence="4">
    <location>
        <begin position="303"/>
        <end position="337"/>
    </location>
</feature>
<dbReference type="SMART" id="SM00050">
    <property type="entry name" value="DISIN"/>
    <property type="match status" value="1"/>
</dbReference>
<feature type="disulfide bond" evidence="2">
    <location>
        <begin position="133"/>
        <end position="153"/>
    </location>
</feature>
<dbReference type="PRINTS" id="PR00289">
    <property type="entry name" value="DISINTEGRIN"/>
</dbReference>
<accession>A0AAD1RNX4</accession>
<dbReference type="InterPro" id="IPR036436">
    <property type="entry name" value="Disintegrin_dom_sf"/>
</dbReference>
<dbReference type="InterPro" id="IPR006586">
    <property type="entry name" value="ADAM_Cys-rich"/>
</dbReference>
<name>A0AAD1RNX4_PELCU</name>
<evidence type="ECO:0000259" key="5">
    <source>
        <dbReference type="PROSITE" id="PS50214"/>
    </source>
</evidence>
<feature type="domain" description="Disintegrin" evidence="5">
    <location>
        <begin position="84"/>
        <end position="161"/>
    </location>
</feature>
<keyword evidence="1 3" id="KW-1015">Disulfide bond</keyword>
<dbReference type="SMART" id="SM00608">
    <property type="entry name" value="ACR"/>
    <property type="match status" value="1"/>
</dbReference>
<dbReference type="PANTHER" id="PTHR11905">
    <property type="entry name" value="ADAM A DISINTEGRIN AND METALLOPROTEASE DOMAIN"/>
    <property type="match status" value="1"/>
</dbReference>
<evidence type="ECO:0000256" key="2">
    <source>
        <dbReference type="PROSITE-ProRule" id="PRU00068"/>
    </source>
</evidence>
<comment type="caution">
    <text evidence="3">Lacks conserved residue(s) required for the propagation of feature annotation.</text>
</comment>
<dbReference type="PROSITE" id="PS00427">
    <property type="entry name" value="DISINTEGRIN_1"/>
    <property type="match status" value="1"/>
</dbReference>
<dbReference type="AlphaFoldDB" id="A0AAD1RNX4"/>